<accession>A0ACC6VGF4</accession>
<gene>
    <name evidence="1" type="ORF">ACFFN7_02185</name>
</gene>
<proteinExistence type="predicted"/>
<protein>
    <submittedName>
        <fullName evidence="1">Uncharacterized protein</fullName>
    </submittedName>
</protein>
<evidence type="ECO:0000313" key="2">
    <source>
        <dbReference type="Proteomes" id="UP001589559"/>
    </source>
</evidence>
<dbReference type="Proteomes" id="UP001589559">
    <property type="component" value="Unassembled WGS sequence"/>
</dbReference>
<keyword evidence="2" id="KW-1185">Reference proteome</keyword>
<comment type="caution">
    <text evidence="1">The sequence shown here is derived from an EMBL/GenBank/DDBJ whole genome shotgun (WGS) entry which is preliminary data.</text>
</comment>
<dbReference type="EMBL" id="JBHMAK010000001">
    <property type="protein sequence ID" value="MFB9810180.1"/>
    <property type="molecule type" value="Genomic_DNA"/>
</dbReference>
<organism evidence="1 2">
    <name type="scientific">Haloarcula sebkhae</name>
    <dbReference type="NCBI Taxonomy" id="932660"/>
    <lineage>
        <taxon>Archaea</taxon>
        <taxon>Methanobacteriati</taxon>
        <taxon>Methanobacteriota</taxon>
        <taxon>Stenosarchaea group</taxon>
        <taxon>Halobacteria</taxon>
        <taxon>Halobacteriales</taxon>
        <taxon>Haloarculaceae</taxon>
        <taxon>Haloarcula</taxon>
    </lineage>
</organism>
<evidence type="ECO:0000313" key="1">
    <source>
        <dbReference type="EMBL" id="MFB9810180.1"/>
    </source>
</evidence>
<sequence length="97" mass="10936">MQKLILPSTYPRTVEPTTDGAVLRPMELSTLPATVIPLSVSEAWNVTAQVVVIETGLIRSVQVRYDTTIRSEQVHVEIRHRTRTVRNTSVNRPEWAA</sequence>
<reference evidence="1" key="1">
    <citation type="submission" date="2024-09" db="EMBL/GenBank/DDBJ databases">
        <authorList>
            <person name="Sun Q."/>
            <person name="Mori K."/>
        </authorList>
    </citation>
    <scope>NUCLEOTIDE SEQUENCE</scope>
    <source>
        <strain evidence="1">JCM 19018</strain>
    </source>
</reference>
<name>A0ACC6VGF4_9EURY</name>